<keyword evidence="1" id="KW-0472">Membrane</keyword>
<name>A0A1Z1WMI0_9ACTN</name>
<organism evidence="2 3">
    <name type="scientific">Streptomyces alboflavus</name>
    <dbReference type="NCBI Taxonomy" id="67267"/>
    <lineage>
        <taxon>Bacteria</taxon>
        <taxon>Bacillati</taxon>
        <taxon>Actinomycetota</taxon>
        <taxon>Actinomycetes</taxon>
        <taxon>Kitasatosporales</taxon>
        <taxon>Streptomycetaceae</taxon>
        <taxon>Streptomyces</taxon>
    </lineage>
</organism>
<dbReference type="EMBL" id="CP021748">
    <property type="protein sequence ID" value="ARX87598.1"/>
    <property type="molecule type" value="Genomic_DNA"/>
</dbReference>
<keyword evidence="3" id="KW-1185">Reference proteome</keyword>
<dbReference type="InterPro" id="IPR007165">
    <property type="entry name" value="Phage_holin_4_2"/>
</dbReference>
<dbReference type="Proteomes" id="UP000195880">
    <property type="component" value="Chromosome"/>
</dbReference>
<feature type="transmembrane region" description="Helical" evidence="1">
    <location>
        <begin position="6"/>
        <end position="26"/>
    </location>
</feature>
<dbReference type="KEGG" id="salf:SMD44_07079"/>
<keyword evidence="1" id="KW-1133">Transmembrane helix</keyword>
<feature type="transmembrane region" description="Helical" evidence="1">
    <location>
        <begin position="67"/>
        <end position="92"/>
    </location>
</feature>
<protein>
    <submittedName>
        <fullName evidence="2">Membrane protein</fullName>
    </submittedName>
</protein>
<sequence length="112" mass="11826">MGRALWRVIAVWAVSTVTMLALAGILPDFKLQSDDGDSATRIAITAALGAGAFGLLSALVWPLLVRALLLVPALVLGLLNFFLNGSLLLLALRLIPTAAATRTPRRPWSSPP</sequence>
<evidence type="ECO:0000313" key="2">
    <source>
        <dbReference type="EMBL" id="ARX87598.1"/>
    </source>
</evidence>
<gene>
    <name evidence="2" type="ORF">SMD44_07079</name>
</gene>
<dbReference type="Pfam" id="PF04020">
    <property type="entry name" value="Phage_holin_4_2"/>
    <property type="match status" value="1"/>
</dbReference>
<proteinExistence type="predicted"/>
<dbReference type="AlphaFoldDB" id="A0A1Z1WMI0"/>
<reference evidence="2 3" key="1">
    <citation type="submission" date="2017-05" db="EMBL/GenBank/DDBJ databases">
        <title>Streptomyces alboflavus Genome sequencing and assembly.</title>
        <authorList>
            <person name="Wang Y."/>
            <person name="Du B."/>
            <person name="Ding Y."/>
            <person name="Liu H."/>
            <person name="Hou Q."/>
            <person name="Liu K."/>
            <person name="Wang C."/>
            <person name="Yao L."/>
        </authorList>
    </citation>
    <scope>NUCLEOTIDE SEQUENCE [LARGE SCALE GENOMIC DNA]</scope>
    <source>
        <strain evidence="2 3">MDJK44</strain>
    </source>
</reference>
<evidence type="ECO:0000256" key="1">
    <source>
        <dbReference type="SAM" id="Phobius"/>
    </source>
</evidence>
<accession>A0A1Z1WMI0</accession>
<evidence type="ECO:0000313" key="3">
    <source>
        <dbReference type="Proteomes" id="UP000195880"/>
    </source>
</evidence>
<feature type="transmembrane region" description="Helical" evidence="1">
    <location>
        <begin position="38"/>
        <end position="61"/>
    </location>
</feature>
<keyword evidence="1" id="KW-0812">Transmembrane</keyword>